<dbReference type="Proteomes" id="UP000295684">
    <property type="component" value="Unassembled WGS sequence"/>
</dbReference>
<organism evidence="3 4">
    <name type="scientific">Pedobacter psychrotolerans</name>
    <dbReference type="NCBI Taxonomy" id="1843235"/>
    <lineage>
        <taxon>Bacteria</taxon>
        <taxon>Pseudomonadati</taxon>
        <taxon>Bacteroidota</taxon>
        <taxon>Sphingobacteriia</taxon>
        <taxon>Sphingobacteriales</taxon>
        <taxon>Sphingobacteriaceae</taxon>
        <taxon>Pedobacter</taxon>
    </lineage>
</organism>
<protein>
    <submittedName>
        <fullName evidence="3">REP element-mobilizing transposase RayT</fullName>
    </submittedName>
</protein>
<dbReference type="Proteomes" id="UP000622648">
    <property type="component" value="Unassembled WGS sequence"/>
</dbReference>
<dbReference type="EMBL" id="SLWO01000001">
    <property type="protein sequence ID" value="TCO30890.1"/>
    <property type="molecule type" value="Genomic_DNA"/>
</dbReference>
<keyword evidence="5" id="KW-1185">Reference proteome</keyword>
<evidence type="ECO:0000259" key="1">
    <source>
        <dbReference type="SMART" id="SM01321"/>
    </source>
</evidence>
<dbReference type="InterPro" id="IPR002686">
    <property type="entry name" value="Transposase_17"/>
</dbReference>
<evidence type="ECO:0000313" key="3">
    <source>
        <dbReference type="EMBL" id="TCO30890.1"/>
    </source>
</evidence>
<sequence>MNEKYHNKYRISSARLQTWDYGWVGEYFITICTKDRLHYFGEIKNGQMILSNIGVIANLMWYEIRNHQKNVELGEFIVMPNHVHGILILNNINPLPAVQTGHALSLAPGQQRFQNQGKNTISSIIGSYKSAVTKHCNRLGFKFAWQPLFHDHIIRDEKSFSNISNYITNNPMNWEKDKFIKDE</sequence>
<gene>
    <name evidence="3" type="ORF">EV200_101329</name>
    <name evidence="2" type="ORF">GCM10011413_07200</name>
</gene>
<dbReference type="PANTHER" id="PTHR36966:SF1">
    <property type="entry name" value="REP-ASSOCIATED TYROSINE TRANSPOSASE"/>
    <property type="match status" value="1"/>
</dbReference>
<evidence type="ECO:0000313" key="4">
    <source>
        <dbReference type="Proteomes" id="UP000295684"/>
    </source>
</evidence>
<dbReference type="GO" id="GO:0043565">
    <property type="term" value="F:sequence-specific DNA binding"/>
    <property type="evidence" value="ECO:0007669"/>
    <property type="project" value="TreeGrafter"/>
</dbReference>
<accession>A0A4R2HLE4</accession>
<reference evidence="5" key="2">
    <citation type="journal article" date="2019" name="Int. J. Syst. Evol. Microbiol.">
        <title>The Global Catalogue of Microorganisms (GCM) 10K type strain sequencing project: providing services to taxonomists for standard genome sequencing and annotation.</title>
        <authorList>
            <consortium name="The Broad Institute Genomics Platform"/>
            <consortium name="The Broad Institute Genome Sequencing Center for Infectious Disease"/>
            <person name="Wu L."/>
            <person name="Ma J."/>
        </authorList>
    </citation>
    <scope>NUCLEOTIDE SEQUENCE [LARGE SCALE GENOMIC DNA]</scope>
    <source>
        <strain evidence="5">CGMCC 1.15644</strain>
    </source>
</reference>
<dbReference type="SMART" id="SM01321">
    <property type="entry name" value="Y1_Tnp"/>
    <property type="match status" value="1"/>
</dbReference>
<dbReference type="PANTHER" id="PTHR36966">
    <property type="entry name" value="REP-ASSOCIATED TYROSINE TRANSPOSASE"/>
    <property type="match status" value="1"/>
</dbReference>
<dbReference type="SUPFAM" id="SSF143422">
    <property type="entry name" value="Transposase IS200-like"/>
    <property type="match status" value="1"/>
</dbReference>
<proteinExistence type="predicted"/>
<dbReference type="AlphaFoldDB" id="A0A4R2HLE4"/>
<reference evidence="3 4" key="3">
    <citation type="submission" date="2019-03" db="EMBL/GenBank/DDBJ databases">
        <title>Genomic Encyclopedia of Type Strains, Phase IV (KMG-IV): sequencing the most valuable type-strain genomes for metagenomic binning, comparative biology and taxonomic classification.</title>
        <authorList>
            <person name="Goeker M."/>
        </authorList>
    </citation>
    <scope>NUCLEOTIDE SEQUENCE [LARGE SCALE GENOMIC DNA]</scope>
    <source>
        <strain evidence="3 4">DSM 103236</strain>
    </source>
</reference>
<evidence type="ECO:0000313" key="5">
    <source>
        <dbReference type="Proteomes" id="UP000622648"/>
    </source>
</evidence>
<comment type="caution">
    <text evidence="3">The sequence shown here is derived from an EMBL/GenBank/DDBJ whole genome shotgun (WGS) entry which is preliminary data.</text>
</comment>
<reference evidence="2" key="1">
    <citation type="journal article" date="2014" name="Int. J. Syst. Evol. Microbiol.">
        <title>Complete genome of a new Firmicutes species belonging to the dominant human colonic microbiota ('Ruminococcus bicirculans') reveals two chromosomes and a selective capacity to utilize plant glucans.</title>
        <authorList>
            <consortium name="NISC Comparative Sequencing Program"/>
            <person name="Wegmann U."/>
            <person name="Louis P."/>
            <person name="Goesmann A."/>
            <person name="Henrissat B."/>
            <person name="Duncan S.H."/>
            <person name="Flint H.J."/>
        </authorList>
    </citation>
    <scope>NUCLEOTIDE SEQUENCE</scope>
    <source>
        <strain evidence="2">CGMCC 1.15644</strain>
    </source>
</reference>
<feature type="domain" description="Transposase IS200-like" evidence="1">
    <location>
        <begin position="22"/>
        <end position="170"/>
    </location>
</feature>
<dbReference type="InterPro" id="IPR052715">
    <property type="entry name" value="RAYT_transposase"/>
</dbReference>
<dbReference type="InterPro" id="IPR036515">
    <property type="entry name" value="Transposase_17_sf"/>
</dbReference>
<dbReference type="Gene3D" id="3.30.70.1290">
    <property type="entry name" value="Transposase IS200-like"/>
    <property type="match status" value="1"/>
</dbReference>
<reference evidence="2" key="4">
    <citation type="submission" date="2024-05" db="EMBL/GenBank/DDBJ databases">
        <authorList>
            <person name="Sun Q."/>
            <person name="Zhou Y."/>
        </authorList>
    </citation>
    <scope>NUCLEOTIDE SEQUENCE</scope>
    <source>
        <strain evidence="2">CGMCC 1.15644</strain>
    </source>
</reference>
<dbReference type="OrthoDB" id="9794403at2"/>
<name>A0A4R2HLE4_9SPHI</name>
<dbReference type="GO" id="GO:0006313">
    <property type="term" value="P:DNA transposition"/>
    <property type="evidence" value="ECO:0007669"/>
    <property type="project" value="InterPro"/>
</dbReference>
<dbReference type="EMBL" id="BMJO01000001">
    <property type="protein sequence ID" value="GGE43734.1"/>
    <property type="molecule type" value="Genomic_DNA"/>
</dbReference>
<dbReference type="RefSeq" id="WP_132529072.1">
    <property type="nucleotide sequence ID" value="NZ_BMJO01000001.1"/>
</dbReference>
<evidence type="ECO:0000313" key="2">
    <source>
        <dbReference type="EMBL" id="GGE43734.1"/>
    </source>
</evidence>
<dbReference type="GO" id="GO:0004803">
    <property type="term" value="F:transposase activity"/>
    <property type="evidence" value="ECO:0007669"/>
    <property type="project" value="InterPro"/>
</dbReference>